<keyword evidence="2" id="KW-0067">ATP-binding</keyword>
<evidence type="ECO:0000313" key="6">
    <source>
        <dbReference type="Proteomes" id="UP001234989"/>
    </source>
</evidence>
<dbReference type="PROSITE" id="PS50011">
    <property type="entry name" value="PROTEIN_KINASE_DOM"/>
    <property type="match status" value="1"/>
</dbReference>
<dbReference type="GO" id="GO:0005524">
    <property type="term" value="F:ATP binding"/>
    <property type="evidence" value="ECO:0007669"/>
    <property type="project" value="UniProtKB-KW"/>
</dbReference>
<evidence type="ECO:0000256" key="3">
    <source>
        <dbReference type="SAM" id="Phobius"/>
    </source>
</evidence>
<dbReference type="PANTHER" id="PTHR27001">
    <property type="entry name" value="OS01G0253100 PROTEIN"/>
    <property type="match status" value="1"/>
</dbReference>
<dbReference type="SUPFAM" id="SSF56112">
    <property type="entry name" value="Protein kinase-like (PK-like)"/>
    <property type="match status" value="1"/>
</dbReference>
<dbReference type="InterPro" id="IPR000719">
    <property type="entry name" value="Prot_kinase_dom"/>
</dbReference>
<evidence type="ECO:0000259" key="4">
    <source>
        <dbReference type="PROSITE" id="PS50011"/>
    </source>
</evidence>
<keyword evidence="3" id="KW-0472">Membrane</keyword>
<evidence type="ECO:0000256" key="2">
    <source>
        <dbReference type="ARBA" id="ARBA00022840"/>
    </source>
</evidence>
<proteinExistence type="predicted"/>
<keyword evidence="1" id="KW-0547">Nucleotide-binding</keyword>
<dbReference type="Proteomes" id="UP001234989">
    <property type="component" value="Chromosome 11"/>
</dbReference>
<dbReference type="Gene3D" id="1.10.510.10">
    <property type="entry name" value="Transferase(Phosphotransferase) domain 1"/>
    <property type="match status" value="1"/>
</dbReference>
<keyword evidence="3" id="KW-1133">Transmembrane helix</keyword>
<keyword evidence="6" id="KW-1185">Reference proteome</keyword>
<evidence type="ECO:0000313" key="5">
    <source>
        <dbReference type="EMBL" id="WMV55287.1"/>
    </source>
</evidence>
<sequence length="439" mass="51082">MLAGPASAAKIFREDMSAIDRERVKSLEKMREKLIHDAYYLQAENYHKSGKIARYKPLVYSFLDHCSRLVEKNFYGGTNRLNFISMEKECEREDMSAKVSERMKSLKLMREKLIFDAYYLQAENYYKSGKIARYKPRVDYFLDHCSLLVEKDLYSCRTDDAITIKTWDFFWPANNACSDHPSRFCNELEILTDENPHSCLMKLKGFCFQNILAVVYDETPTQYLSRVISEESFRWEDRMKVATQLASLFTWLHEKQFAIGRMEPSAIMIDKEFNIKVVDFSSLVHVRDIPHNILPNAPEADNVTETLKDDVYAFGILVLRLITNNKNIEGPYHWWILEELQGGKRSIVDKSVLLNCDGVLAYGITKLAAECLDEDPNVRPDMKNVFDCLTNLISKTDPRRRQGCYVFSERPGEQFRQTRMMNVLTLALAVGWLGFLFKK</sequence>
<dbReference type="GO" id="GO:0004672">
    <property type="term" value="F:protein kinase activity"/>
    <property type="evidence" value="ECO:0007669"/>
    <property type="project" value="InterPro"/>
</dbReference>
<protein>
    <recommendedName>
        <fullName evidence="4">Protein kinase domain-containing protein</fullName>
    </recommendedName>
</protein>
<dbReference type="InterPro" id="IPR001245">
    <property type="entry name" value="Ser-Thr/Tyr_kinase_cat_dom"/>
</dbReference>
<name>A0AAF0UZB2_SOLVR</name>
<evidence type="ECO:0000256" key="1">
    <source>
        <dbReference type="ARBA" id="ARBA00022741"/>
    </source>
</evidence>
<dbReference type="EMBL" id="CP133622">
    <property type="protein sequence ID" value="WMV55287.1"/>
    <property type="molecule type" value="Genomic_DNA"/>
</dbReference>
<accession>A0AAF0UZB2</accession>
<dbReference type="Pfam" id="PF07714">
    <property type="entry name" value="PK_Tyr_Ser-Thr"/>
    <property type="match status" value="1"/>
</dbReference>
<gene>
    <name evidence="5" type="ORF">MTR67_048672</name>
</gene>
<dbReference type="AlphaFoldDB" id="A0AAF0UZB2"/>
<dbReference type="InterPro" id="IPR011009">
    <property type="entry name" value="Kinase-like_dom_sf"/>
</dbReference>
<feature type="transmembrane region" description="Helical" evidence="3">
    <location>
        <begin position="420"/>
        <end position="437"/>
    </location>
</feature>
<reference evidence="5" key="1">
    <citation type="submission" date="2023-08" db="EMBL/GenBank/DDBJ databases">
        <title>A de novo genome assembly of Solanum verrucosum Schlechtendal, a Mexican diploid species geographically isolated from the other diploid A-genome species in potato relatives.</title>
        <authorList>
            <person name="Hosaka K."/>
        </authorList>
    </citation>
    <scope>NUCLEOTIDE SEQUENCE</scope>
    <source>
        <tissue evidence="5">Young leaves</tissue>
    </source>
</reference>
<feature type="domain" description="Protein kinase" evidence="4">
    <location>
        <begin position="120"/>
        <end position="393"/>
    </location>
</feature>
<organism evidence="5 6">
    <name type="scientific">Solanum verrucosum</name>
    <dbReference type="NCBI Taxonomy" id="315347"/>
    <lineage>
        <taxon>Eukaryota</taxon>
        <taxon>Viridiplantae</taxon>
        <taxon>Streptophyta</taxon>
        <taxon>Embryophyta</taxon>
        <taxon>Tracheophyta</taxon>
        <taxon>Spermatophyta</taxon>
        <taxon>Magnoliopsida</taxon>
        <taxon>eudicotyledons</taxon>
        <taxon>Gunneridae</taxon>
        <taxon>Pentapetalae</taxon>
        <taxon>asterids</taxon>
        <taxon>lamiids</taxon>
        <taxon>Solanales</taxon>
        <taxon>Solanaceae</taxon>
        <taxon>Solanoideae</taxon>
        <taxon>Solaneae</taxon>
        <taxon>Solanum</taxon>
    </lineage>
</organism>
<dbReference type="GO" id="GO:0005886">
    <property type="term" value="C:plasma membrane"/>
    <property type="evidence" value="ECO:0007669"/>
    <property type="project" value="TreeGrafter"/>
</dbReference>
<dbReference type="PANTHER" id="PTHR27001:SF931">
    <property type="entry name" value="OS11G0664100 PROTEIN"/>
    <property type="match status" value="1"/>
</dbReference>
<keyword evidence="3" id="KW-0812">Transmembrane</keyword>